<accession>A0A9D1G1X0</accession>
<feature type="transmembrane region" description="Helical" evidence="1">
    <location>
        <begin position="71"/>
        <end position="92"/>
    </location>
</feature>
<reference evidence="2" key="1">
    <citation type="submission" date="2020-10" db="EMBL/GenBank/DDBJ databases">
        <authorList>
            <person name="Gilroy R."/>
        </authorList>
    </citation>
    <scope>NUCLEOTIDE SEQUENCE</scope>
    <source>
        <strain evidence="2">13766</strain>
    </source>
</reference>
<keyword evidence="1" id="KW-1133">Transmembrane helix</keyword>
<keyword evidence="1" id="KW-0812">Transmembrane</keyword>
<evidence type="ECO:0000256" key="1">
    <source>
        <dbReference type="SAM" id="Phobius"/>
    </source>
</evidence>
<protein>
    <submittedName>
        <fullName evidence="2">Uncharacterized protein</fullName>
    </submittedName>
</protein>
<feature type="non-terminal residue" evidence="2">
    <location>
        <position position="1"/>
    </location>
</feature>
<comment type="caution">
    <text evidence="2">The sequence shown here is derived from an EMBL/GenBank/DDBJ whole genome shotgun (WGS) entry which is preliminary data.</text>
</comment>
<feature type="transmembrane region" description="Helical" evidence="1">
    <location>
        <begin position="137"/>
        <end position="157"/>
    </location>
</feature>
<keyword evidence="1" id="KW-0472">Membrane</keyword>
<feature type="transmembrane region" description="Helical" evidence="1">
    <location>
        <begin position="213"/>
        <end position="231"/>
    </location>
</feature>
<dbReference type="Proteomes" id="UP000824140">
    <property type="component" value="Unassembled WGS sequence"/>
</dbReference>
<feature type="transmembrane region" description="Helical" evidence="1">
    <location>
        <begin position="169"/>
        <end position="190"/>
    </location>
</feature>
<gene>
    <name evidence="2" type="ORF">IAA84_12275</name>
</gene>
<dbReference type="EMBL" id="DVJN01000230">
    <property type="protein sequence ID" value="HIS93783.1"/>
    <property type="molecule type" value="Genomic_DNA"/>
</dbReference>
<evidence type="ECO:0000313" key="2">
    <source>
        <dbReference type="EMBL" id="HIS93783.1"/>
    </source>
</evidence>
<proteinExistence type="predicted"/>
<evidence type="ECO:0000313" key="3">
    <source>
        <dbReference type="Proteomes" id="UP000824140"/>
    </source>
</evidence>
<organism evidence="2 3">
    <name type="scientific">Candidatus Alectryocaccomicrobium excrementavium</name>
    <dbReference type="NCBI Taxonomy" id="2840668"/>
    <lineage>
        <taxon>Bacteria</taxon>
        <taxon>Bacillati</taxon>
        <taxon>Bacillota</taxon>
        <taxon>Clostridia</taxon>
        <taxon>Candidatus Alectryocaccomicrobium</taxon>
    </lineage>
</organism>
<sequence length="241" mass="26858">DMGFFGRHERLEMFAASTVFVLHASHHAHAILYVAIVPLVASVSISDVHYLEERNKTESVLYTRVCKGNYLRSQAVACFLVGFLVAFVPLVINQIWACIGFPLNAPRPYTSSASSSASYASAAQNIILKDFYFSHPYAYNLLLSLWVAYYSAVCALFSYAISFYIKKRLVINALLFLLLFVGMYLCYTFIPGDRSVLPIDFFIAGNDAAKMNALYILALLCLLHVGAVLLISHGARKRDTI</sequence>
<name>A0A9D1G1X0_9FIRM</name>
<dbReference type="AlphaFoldDB" id="A0A9D1G1X0"/>
<reference evidence="2" key="2">
    <citation type="journal article" date="2021" name="PeerJ">
        <title>Extensive microbial diversity within the chicken gut microbiome revealed by metagenomics and culture.</title>
        <authorList>
            <person name="Gilroy R."/>
            <person name="Ravi A."/>
            <person name="Getino M."/>
            <person name="Pursley I."/>
            <person name="Horton D.L."/>
            <person name="Alikhan N.F."/>
            <person name="Baker D."/>
            <person name="Gharbi K."/>
            <person name="Hall N."/>
            <person name="Watson M."/>
            <person name="Adriaenssens E.M."/>
            <person name="Foster-Nyarko E."/>
            <person name="Jarju S."/>
            <person name="Secka A."/>
            <person name="Antonio M."/>
            <person name="Oren A."/>
            <person name="Chaudhuri R.R."/>
            <person name="La Ragione R."/>
            <person name="Hildebrand F."/>
            <person name="Pallen M.J."/>
        </authorList>
    </citation>
    <scope>NUCLEOTIDE SEQUENCE</scope>
    <source>
        <strain evidence="2">13766</strain>
    </source>
</reference>